<dbReference type="Pfam" id="PF01541">
    <property type="entry name" value="GIY-YIG"/>
    <property type="match status" value="1"/>
</dbReference>
<dbReference type="Proteomes" id="UP000177614">
    <property type="component" value="Unassembled WGS sequence"/>
</dbReference>
<dbReference type="Gene3D" id="3.40.1440.10">
    <property type="entry name" value="GIY-YIG endonuclease"/>
    <property type="match status" value="1"/>
</dbReference>
<protein>
    <recommendedName>
        <fullName evidence="1">GIY-YIG domain-containing protein</fullName>
    </recommendedName>
</protein>
<dbReference type="AlphaFoldDB" id="A0A1F4XJ31"/>
<organism evidence="2 3">
    <name type="scientific">Candidatus Abawacabacteria bacterium RBG_16_42_10</name>
    <dbReference type="NCBI Taxonomy" id="1817814"/>
    <lineage>
        <taxon>Bacteria</taxon>
        <taxon>Candidatus Abawacaibacteriota</taxon>
    </lineage>
</organism>
<proteinExistence type="predicted"/>
<dbReference type="InterPro" id="IPR000305">
    <property type="entry name" value="GIY-YIG_endonuc"/>
</dbReference>
<comment type="caution">
    <text evidence="2">The sequence shown here is derived from an EMBL/GenBank/DDBJ whole genome shotgun (WGS) entry which is preliminary data.</text>
</comment>
<evidence type="ECO:0000313" key="2">
    <source>
        <dbReference type="EMBL" id="OGC81636.1"/>
    </source>
</evidence>
<dbReference type="STRING" id="1817814.A2V81_05200"/>
<dbReference type="EMBL" id="MEWR01000023">
    <property type="protein sequence ID" value="OGC81636.1"/>
    <property type="molecule type" value="Genomic_DNA"/>
</dbReference>
<dbReference type="InterPro" id="IPR035901">
    <property type="entry name" value="GIY-YIG_endonuc_sf"/>
</dbReference>
<reference evidence="2 3" key="1">
    <citation type="journal article" date="2016" name="Nat. Commun.">
        <title>Thousands of microbial genomes shed light on interconnected biogeochemical processes in an aquifer system.</title>
        <authorList>
            <person name="Anantharaman K."/>
            <person name="Brown C.T."/>
            <person name="Hug L.A."/>
            <person name="Sharon I."/>
            <person name="Castelle C.J."/>
            <person name="Probst A.J."/>
            <person name="Thomas B.C."/>
            <person name="Singh A."/>
            <person name="Wilkins M.J."/>
            <person name="Karaoz U."/>
            <person name="Brodie E.L."/>
            <person name="Williams K.H."/>
            <person name="Hubbard S.S."/>
            <person name="Banfield J.F."/>
        </authorList>
    </citation>
    <scope>NUCLEOTIDE SEQUENCE [LARGE SCALE GENOMIC DNA]</scope>
</reference>
<gene>
    <name evidence="2" type="ORF">A2V81_05200</name>
</gene>
<evidence type="ECO:0000313" key="3">
    <source>
        <dbReference type="Proteomes" id="UP000177614"/>
    </source>
</evidence>
<accession>A0A1F4XJ31</accession>
<dbReference type="SUPFAM" id="SSF82771">
    <property type="entry name" value="GIY-YIG endonuclease"/>
    <property type="match status" value="1"/>
</dbReference>
<evidence type="ECO:0000259" key="1">
    <source>
        <dbReference type="Pfam" id="PF01541"/>
    </source>
</evidence>
<name>A0A1F4XJ31_9BACT</name>
<feature type="domain" description="GIY-YIG" evidence="1">
    <location>
        <begin position="4"/>
        <end position="71"/>
    </location>
</feature>
<sequence length="85" mass="9793">MPQYQVYVLKNDLGRKHIGLSSNIEKRLFEHSFNQSVWTRFKGPWNLVWCSKFLSLSEARKLENTLKAQKGGNGFYKITGLSQGS</sequence>